<dbReference type="EMBL" id="JAVHNQ010000003">
    <property type="protein sequence ID" value="KAK6353109.1"/>
    <property type="molecule type" value="Genomic_DNA"/>
</dbReference>
<comment type="caution">
    <text evidence="2">The sequence shown here is derived from an EMBL/GenBank/DDBJ whole genome shotgun (WGS) entry which is preliminary data.</text>
</comment>
<organism evidence="2 3">
    <name type="scientific">Orbilia brochopaga</name>
    <dbReference type="NCBI Taxonomy" id="3140254"/>
    <lineage>
        <taxon>Eukaryota</taxon>
        <taxon>Fungi</taxon>
        <taxon>Dikarya</taxon>
        <taxon>Ascomycota</taxon>
        <taxon>Pezizomycotina</taxon>
        <taxon>Orbiliomycetes</taxon>
        <taxon>Orbiliales</taxon>
        <taxon>Orbiliaceae</taxon>
        <taxon>Orbilia</taxon>
    </lineage>
</organism>
<evidence type="ECO:0000313" key="3">
    <source>
        <dbReference type="Proteomes" id="UP001375240"/>
    </source>
</evidence>
<feature type="region of interest" description="Disordered" evidence="1">
    <location>
        <begin position="1"/>
        <end position="72"/>
    </location>
</feature>
<dbReference type="AlphaFoldDB" id="A0AAV9V2Y5"/>
<protein>
    <submittedName>
        <fullName evidence="2">Uncharacterized protein</fullName>
    </submittedName>
</protein>
<evidence type="ECO:0000256" key="1">
    <source>
        <dbReference type="SAM" id="MobiDB-lite"/>
    </source>
</evidence>
<name>A0AAV9V2Y5_9PEZI</name>
<reference evidence="2 3" key="1">
    <citation type="submission" date="2019-10" db="EMBL/GenBank/DDBJ databases">
        <authorList>
            <person name="Palmer J.M."/>
        </authorList>
    </citation>
    <scope>NUCLEOTIDE SEQUENCE [LARGE SCALE GENOMIC DNA]</scope>
    <source>
        <strain evidence="2 3">TWF696</strain>
    </source>
</reference>
<evidence type="ECO:0000313" key="2">
    <source>
        <dbReference type="EMBL" id="KAK6353109.1"/>
    </source>
</evidence>
<proteinExistence type="predicted"/>
<feature type="compositionally biased region" description="Low complexity" evidence="1">
    <location>
        <begin position="14"/>
        <end position="31"/>
    </location>
</feature>
<keyword evidence="3" id="KW-1185">Reference proteome</keyword>
<accession>A0AAV9V2Y5</accession>
<sequence>MWEEVQLTPPPPSTTTTGPDGGLLAAAAPSSAERRLSNPDATGPGRPAGQRRRQARTSECEASERRGRRSGG</sequence>
<dbReference type="Proteomes" id="UP001375240">
    <property type="component" value="Unassembled WGS sequence"/>
</dbReference>
<feature type="compositionally biased region" description="Basic and acidic residues" evidence="1">
    <location>
        <begin position="56"/>
        <end position="65"/>
    </location>
</feature>
<gene>
    <name evidence="2" type="ORF">TWF696_005099</name>
</gene>